<comment type="subcellular location">
    <subcellularLocation>
        <location evidence="1">Membrane</location>
        <topology evidence="1">Multi-pass membrane protein</topology>
    </subcellularLocation>
</comment>
<dbReference type="Pfam" id="PF00854">
    <property type="entry name" value="PTR2"/>
    <property type="match status" value="1"/>
</dbReference>
<feature type="transmembrane region" description="Helical" evidence="6">
    <location>
        <begin position="65"/>
        <end position="86"/>
    </location>
</feature>
<dbReference type="GO" id="GO:0005886">
    <property type="term" value="C:plasma membrane"/>
    <property type="evidence" value="ECO:0000318"/>
    <property type="project" value="GO_Central"/>
</dbReference>
<dbReference type="CDD" id="cd17416">
    <property type="entry name" value="MFS_NPF1_2"/>
    <property type="match status" value="1"/>
</dbReference>
<keyword evidence="3 6" id="KW-0812">Transmembrane</keyword>
<dbReference type="Proteomes" id="UP000008311">
    <property type="component" value="Unassembled WGS sequence"/>
</dbReference>
<keyword evidence="5 6" id="KW-0472">Membrane</keyword>
<evidence type="ECO:0000313" key="7">
    <source>
        <dbReference type="EMBL" id="EEF45885.1"/>
    </source>
</evidence>
<proteinExistence type="inferred from homology"/>
<feature type="transmembrane region" description="Helical" evidence="6">
    <location>
        <begin position="27"/>
        <end position="45"/>
    </location>
</feature>
<keyword evidence="4 6" id="KW-1133">Transmembrane helix</keyword>
<dbReference type="AlphaFoldDB" id="B9RS25"/>
<dbReference type="InterPro" id="IPR036259">
    <property type="entry name" value="MFS_trans_sf"/>
</dbReference>
<dbReference type="OrthoDB" id="822570at2759"/>
<dbReference type="OMA" id="SAMIMTF"/>
<dbReference type="GO" id="GO:0022857">
    <property type="term" value="F:transmembrane transporter activity"/>
    <property type="evidence" value="ECO:0000318"/>
    <property type="project" value="GO_Central"/>
</dbReference>
<feature type="transmembrane region" description="Helical" evidence="6">
    <location>
        <begin position="495"/>
        <end position="518"/>
    </location>
</feature>
<dbReference type="InterPro" id="IPR000109">
    <property type="entry name" value="POT_fam"/>
</dbReference>
<feature type="transmembrane region" description="Helical" evidence="6">
    <location>
        <begin position="140"/>
        <end position="166"/>
    </location>
</feature>
<evidence type="ECO:0000256" key="1">
    <source>
        <dbReference type="ARBA" id="ARBA00004141"/>
    </source>
</evidence>
<evidence type="ECO:0000256" key="5">
    <source>
        <dbReference type="ARBA" id="ARBA00023136"/>
    </source>
</evidence>
<comment type="similarity">
    <text evidence="2">Belongs to the major facilitator superfamily. Proton-dependent oligopeptide transporter (POT/PTR) (TC 2.A.17) family.</text>
</comment>
<organism evidence="7 8">
    <name type="scientific">Ricinus communis</name>
    <name type="common">Castor bean</name>
    <dbReference type="NCBI Taxonomy" id="3988"/>
    <lineage>
        <taxon>Eukaryota</taxon>
        <taxon>Viridiplantae</taxon>
        <taxon>Streptophyta</taxon>
        <taxon>Embryophyta</taxon>
        <taxon>Tracheophyta</taxon>
        <taxon>Spermatophyta</taxon>
        <taxon>Magnoliopsida</taxon>
        <taxon>eudicotyledons</taxon>
        <taxon>Gunneridae</taxon>
        <taxon>Pentapetalae</taxon>
        <taxon>rosids</taxon>
        <taxon>fabids</taxon>
        <taxon>Malpighiales</taxon>
        <taxon>Euphorbiaceae</taxon>
        <taxon>Acalyphoideae</taxon>
        <taxon>Acalypheae</taxon>
        <taxon>Ricinus</taxon>
    </lineage>
</organism>
<dbReference type="GO" id="GO:0055085">
    <property type="term" value="P:transmembrane transport"/>
    <property type="evidence" value="ECO:0000318"/>
    <property type="project" value="GO_Central"/>
</dbReference>
<dbReference type="eggNOG" id="KOG1237">
    <property type="taxonomic scope" value="Eukaryota"/>
</dbReference>
<feature type="transmembrane region" description="Helical" evidence="6">
    <location>
        <begin position="218"/>
        <end position="238"/>
    </location>
</feature>
<feature type="transmembrane region" description="Helical" evidence="6">
    <location>
        <begin position="98"/>
        <end position="120"/>
    </location>
</feature>
<accession>B9RS25</accession>
<protein>
    <submittedName>
        <fullName evidence="7">Nitrate transporter, putative</fullName>
    </submittedName>
</protein>
<dbReference type="Gene3D" id="1.20.1250.20">
    <property type="entry name" value="MFS general substrate transporter like domains"/>
    <property type="match status" value="1"/>
</dbReference>
<feature type="transmembrane region" description="Helical" evidence="6">
    <location>
        <begin position="374"/>
        <end position="392"/>
    </location>
</feature>
<evidence type="ECO:0000256" key="6">
    <source>
        <dbReference type="SAM" id="Phobius"/>
    </source>
</evidence>
<reference evidence="8" key="1">
    <citation type="journal article" date="2010" name="Nat. Biotechnol.">
        <title>Draft genome sequence of the oilseed species Ricinus communis.</title>
        <authorList>
            <person name="Chan A.P."/>
            <person name="Crabtree J."/>
            <person name="Zhao Q."/>
            <person name="Lorenzi H."/>
            <person name="Orvis J."/>
            <person name="Puiu D."/>
            <person name="Melake-Berhan A."/>
            <person name="Jones K.M."/>
            <person name="Redman J."/>
            <person name="Chen G."/>
            <person name="Cahoon E.B."/>
            <person name="Gedil M."/>
            <person name="Stanke M."/>
            <person name="Haas B.J."/>
            <person name="Wortman J.R."/>
            <person name="Fraser-Liggett C.M."/>
            <person name="Ravel J."/>
            <person name="Rabinowicz P.D."/>
        </authorList>
    </citation>
    <scope>NUCLEOTIDE SEQUENCE [LARGE SCALE GENOMIC DNA]</scope>
    <source>
        <strain evidence="8">cv. Hale</strain>
    </source>
</reference>
<evidence type="ECO:0000256" key="3">
    <source>
        <dbReference type="ARBA" id="ARBA00022692"/>
    </source>
</evidence>
<evidence type="ECO:0000256" key="2">
    <source>
        <dbReference type="ARBA" id="ARBA00005982"/>
    </source>
</evidence>
<gene>
    <name evidence="7" type="ORF">RCOM_0802140</name>
</gene>
<evidence type="ECO:0000256" key="4">
    <source>
        <dbReference type="ARBA" id="ARBA00022989"/>
    </source>
</evidence>
<evidence type="ECO:0000313" key="8">
    <source>
        <dbReference type="Proteomes" id="UP000008311"/>
    </source>
</evidence>
<feature type="transmembrane region" description="Helical" evidence="6">
    <location>
        <begin position="187"/>
        <end position="206"/>
    </location>
</feature>
<keyword evidence="8" id="KW-1185">Reference proteome</keyword>
<dbReference type="EMBL" id="EQ973807">
    <property type="protein sequence ID" value="EEF45885.1"/>
    <property type="molecule type" value="Genomic_DNA"/>
</dbReference>
<dbReference type="PANTHER" id="PTHR11654">
    <property type="entry name" value="OLIGOPEPTIDE TRANSPORTER-RELATED"/>
    <property type="match status" value="1"/>
</dbReference>
<feature type="transmembrane region" description="Helical" evidence="6">
    <location>
        <begin position="538"/>
        <end position="557"/>
    </location>
</feature>
<dbReference type="InParanoid" id="B9RS25"/>
<sequence length="578" mass="63136">MGTGDPSENNTISEALISSNQKGGFRVLPFIVVNMAFEKVASFGLTPNMILYLTREYRIEAAKGANIIFFWSAATNFTPILGAFIADSYVGRFRMIGFGSIASLLGIILLWLTAVIPQARPLPCDQFTSDSCQSPTTLQLLLLYSSFGLLSIGAGGIRSSSLAFGADQLGMGQSLKRAGILERFISWYYVLVSVSAVVAMTCIVYIQDAMGWKVGFGVPVVLMAIAVLSFFSASSFYVKSKPTASSFTGFAQVLAAAYHNRSIPFSSQDSNDGYHNRKGATVVAPSEMLRFLNKACIIENPEEDLTPDGRASNPWSLCTVNQVEELKALIKIIPIWLSGMIMSVNVAQSSFPVLQASTMDRHIISKFEIPAGSMNVFMVISLAIWVSLYDRVIVPLASKLRGKPVRLSLKQRMGIGILLSSASMLAFAIAEKNRRERAIREGFSDDPNAVVNMSVLWLLPYLVLCGLAETFSAIGQNEFYYTELPKSMSSIAATLFDMGLSAANLLASFIMSTIDSFSKRGGEESWVSSNINKGHYDYYYWLLASLSLLNFVYYLACSKGYGPCRAKEGNAPDDDGDY</sequence>
<feature type="transmembrane region" description="Helical" evidence="6">
    <location>
        <begin position="413"/>
        <end position="430"/>
    </location>
</feature>
<name>B9RS25_RICCO</name>
<feature type="transmembrane region" description="Helical" evidence="6">
    <location>
        <begin position="450"/>
        <end position="474"/>
    </location>
</feature>
<dbReference type="SUPFAM" id="SSF103473">
    <property type="entry name" value="MFS general substrate transporter"/>
    <property type="match status" value="1"/>
</dbReference>
<dbReference type="KEGG" id="rcu:8271184"/>